<keyword evidence="3" id="KW-1185">Reference proteome</keyword>
<proteinExistence type="predicted"/>
<feature type="region of interest" description="Disordered" evidence="1">
    <location>
        <begin position="154"/>
        <end position="259"/>
    </location>
</feature>
<feature type="region of interest" description="Disordered" evidence="1">
    <location>
        <begin position="1"/>
        <end position="128"/>
    </location>
</feature>
<evidence type="ECO:0000313" key="2">
    <source>
        <dbReference type="EMBL" id="KAL3418569.1"/>
    </source>
</evidence>
<feature type="compositionally biased region" description="Basic and acidic residues" evidence="1">
    <location>
        <begin position="114"/>
        <end position="126"/>
    </location>
</feature>
<evidence type="ECO:0000256" key="1">
    <source>
        <dbReference type="SAM" id="MobiDB-lite"/>
    </source>
</evidence>
<feature type="compositionally biased region" description="Low complexity" evidence="1">
    <location>
        <begin position="28"/>
        <end position="58"/>
    </location>
</feature>
<name>A0ABR4P5I4_9HELO</name>
<protein>
    <submittedName>
        <fullName evidence="2">Uncharacterized protein</fullName>
    </submittedName>
</protein>
<sequence length="578" mass="64012">MFDVSWTDPGAETVGERRRRKERTADKTSQGSRRSSLTSTSTGSGASSKTQSASRSGWGIFGGGSSSSKKSSTKDKDSSISQSKPRSSKAPKEPLVLSAYSEPHRKGPQQTITRIHEHPDELHDYDAPESVAGTVRTYPSTYADSTFSAPAFRSSVADSWGSVSEESTKNYDNLFSTPHPGTLYEDDPDLHSLMDEVTLSPKRDTSDSSFRNRYTTDRRKSPLLPGHQYGQSQLPPRAPSPTNRPLPQPPQPENAAMQQRIRRMEAASPKIVLERLKEEWDDITDDAIYNELELEKHLWMLVGLRVLQRNATAGDANKSVKSQERPGSQAGKALSLYESTACANYLSTTKSQTHHLSLNPITLEQSSHLRVLIVTTPVSNLPYAPSTFTTINSMKLPTLLPSSSLPTLLQECHRVLGTNGTLNLLIMDPSPRSSTMGPKMKAWLEDHLILKLETQFRCLKPTKLMPIWLREAGFRIAPTVAPAVPLSAGVEPKNTNLKFRAIARGEGGFGAEGAGPKDRKKNEMEILASTVGRMLWREIWGQYVVGDSWWWQDEAIIEEAYSLGTKWDFTMVEAIKQG</sequence>
<dbReference type="InterPro" id="IPR029063">
    <property type="entry name" value="SAM-dependent_MTases_sf"/>
</dbReference>
<accession>A0ABR4P5I4</accession>
<dbReference type="EMBL" id="JBFCZG010000009">
    <property type="protein sequence ID" value="KAL3418569.1"/>
    <property type="molecule type" value="Genomic_DNA"/>
</dbReference>
<dbReference type="SUPFAM" id="SSF53335">
    <property type="entry name" value="S-adenosyl-L-methionine-dependent methyltransferases"/>
    <property type="match status" value="1"/>
</dbReference>
<comment type="caution">
    <text evidence="2">The sequence shown here is derived from an EMBL/GenBank/DDBJ whole genome shotgun (WGS) entry which is preliminary data.</text>
</comment>
<gene>
    <name evidence="2" type="ORF">PVAG01_10285</name>
</gene>
<feature type="compositionally biased region" description="Polar residues" evidence="1">
    <location>
        <begin position="161"/>
        <end position="176"/>
    </location>
</feature>
<feature type="region of interest" description="Disordered" evidence="1">
    <location>
        <begin position="313"/>
        <end position="332"/>
    </location>
</feature>
<evidence type="ECO:0000313" key="3">
    <source>
        <dbReference type="Proteomes" id="UP001629113"/>
    </source>
</evidence>
<reference evidence="2 3" key="1">
    <citation type="submission" date="2024-06" db="EMBL/GenBank/DDBJ databases">
        <title>Complete genome of Phlyctema vagabunda strain 19-DSS-EL-015.</title>
        <authorList>
            <person name="Fiorenzani C."/>
        </authorList>
    </citation>
    <scope>NUCLEOTIDE SEQUENCE [LARGE SCALE GENOMIC DNA]</scope>
    <source>
        <strain evidence="2 3">19-DSS-EL-015</strain>
    </source>
</reference>
<feature type="compositionally biased region" description="Pro residues" evidence="1">
    <location>
        <begin position="236"/>
        <end position="252"/>
    </location>
</feature>
<dbReference type="Proteomes" id="UP001629113">
    <property type="component" value="Unassembled WGS sequence"/>
</dbReference>
<organism evidence="2 3">
    <name type="scientific">Phlyctema vagabunda</name>
    <dbReference type="NCBI Taxonomy" id="108571"/>
    <lineage>
        <taxon>Eukaryota</taxon>
        <taxon>Fungi</taxon>
        <taxon>Dikarya</taxon>
        <taxon>Ascomycota</taxon>
        <taxon>Pezizomycotina</taxon>
        <taxon>Leotiomycetes</taxon>
        <taxon>Helotiales</taxon>
        <taxon>Dermateaceae</taxon>
        <taxon>Phlyctema</taxon>
    </lineage>
</organism>